<organism evidence="1 2">
    <name type="scientific">Sphenostylis stenocarpa</name>
    <dbReference type="NCBI Taxonomy" id="92480"/>
    <lineage>
        <taxon>Eukaryota</taxon>
        <taxon>Viridiplantae</taxon>
        <taxon>Streptophyta</taxon>
        <taxon>Embryophyta</taxon>
        <taxon>Tracheophyta</taxon>
        <taxon>Spermatophyta</taxon>
        <taxon>Magnoliopsida</taxon>
        <taxon>eudicotyledons</taxon>
        <taxon>Gunneridae</taxon>
        <taxon>Pentapetalae</taxon>
        <taxon>rosids</taxon>
        <taxon>fabids</taxon>
        <taxon>Fabales</taxon>
        <taxon>Fabaceae</taxon>
        <taxon>Papilionoideae</taxon>
        <taxon>50 kb inversion clade</taxon>
        <taxon>NPAAA clade</taxon>
        <taxon>indigoferoid/millettioid clade</taxon>
        <taxon>Phaseoleae</taxon>
        <taxon>Sphenostylis</taxon>
    </lineage>
</organism>
<protein>
    <submittedName>
        <fullName evidence="1">Uncharacterized protein</fullName>
    </submittedName>
</protein>
<gene>
    <name evidence="1" type="ORF">AYBTSS11_LOCUS1353</name>
</gene>
<keyword evidence="2" id="KW-1185">Reference proteome</keyword>
<sequence length="84" mass="9264">MHQDDEVNLLFGHACTELDPFKDKIVKVERGGSLRSPAGEEDINGDSLLGFAKTFKAEIIELSYIECHAVLRGTPHRGIAPAMR</sequence>
<accession>A0AA86RR05</accession>
<name>A0AA86RR05_9FABA</name>
<evidence type="ECO:0000313" key="2">
    <source>
        <dbReference type="Proteomes" id="UP001189624"/>
    </source>
</evidence>
<proteinExistence type="predicted"/>
<reference evidence="1" key="1">
    <citation type="submission" date="2023-10" db="EMBL/GenBank/DDBJ databases">
        <authorList>
            <person name="Domelevo Entfellner J.-B."/>
        </authorList>
    </citation>
    <scope>NUCLEOTIDE SEQUENCE</scope>
</reference>
<dbReference type="AlphaFoldDB" id="A0AA86RR05"/>
<dbReference type="Proteomes" id="UP001189624">
    <property type="component" value="Chromosome 1"/>
</dbReference>
<dbReference type="Gramene" id="rna-AYBTSS11_LOCUS1353">
    <property type="protein sequence ID" value="CAJ1829069.1"/>
    <property type="gene ID" value="gene-AYBTSS11_LOCUS1353"/>
</dbReference>
<evidence type="ECO:0000313" key="1">
    <source>
        <dbReference type="EMBL" id="CAJ1829069.1"/>
    </source>
</evidence>
<dbReference type="EMBL" id="OY731398">
    <property type="protein sequence ID" value="CAJ1829069.1"/>
    <property type="molecule type" value="Genomic_DNA"/>
</dbReference>